<keyword evidence="1" id="KW-0472">Membrane</keyword>
<accession>A0ABW2QKN0</accession>
<proteinExistence type="predicted"/>
<feature type="transmembrane region" description="Helical" evidence="1">
    <location>
        <begin position="69"/>
        <end position="88"/>
    </location>
</feature>
<keyword evidence="1" id="KW-0812">Transmembrane</keyword>
<keyword evidence="3" id="KW-1185">Reference proteome</keyword>
<sequence>MALIAKSLTVWLVILFCAVANGALRESVLIPHLGKAPGLLLSGVLLSALILVITFLALPWLGAHRPAQLMGFGAFWVALTLAFELSFGRFQGKTWATILEAYTFKDGNIWPVVLLVTAVAPYAAARLRGLQS</sequence>
<dbReference type="EMBL" id="JBHTCA010000010">
    <property type="protein sequence ID" value="MFC7409960.1"/>
    <property type="molecule type" value="Genomic_DNA"/>
</dbReference>
<comment type="caution">
    <text evidence="2">The sequence shown here is derived from an EMBL/GenBank/DDBJ whole genome shotgun (WGS) entry which is preliminary data.</text>
</comment>
<dbReference type="RefSeq" id="WP_382224332.1">
    <property type="nucleotide sequence ID" value="NZ_JBHTCA010000010.1"/>
</dbReference>
<name>A0ABW2QKN0_9BURK</name>
<feature type="transmembrane region" description="Helical" evidence="1">
    <location>
        <begin position="38"/>
        <end position="62"/>
    </location>
</feature>
<dbReference type="Proteomes" id="UP001596501">
    <property type="component" value="Unassembled WGS sequence"/>
</dbReference>
<protein>
    <submittedName>
        <fullName evidence="2">Uncharacterized protein</fullName>
    </submittedName>
</protein>
<feature type="transmembrane region" description="Helical" evidence="1">
    <location>
        <begin position="108"/>
        <end position="125"/>
    </location>
</feature>
<gene>
    <name evidence="2" type="ORF">ACFQPB_13910</name>
</gene>
<evidence type="ECO:0000313" key="3">
    <source>
        <dbReference type="Proteomes" id="UP001596501"/>
    </source>
</evidence>
<evidence type="ECO:0000313" key="2">
    <source>
        <dbReference type="EMBL" id="MFC7409960.1"/>
    </source>
</evidence>
<reference evidence="3" key="1">
    <citation type="journal article" date="2019" name="Int. J. Syst. Evol. Microbiol.">
        <title>The Global Catalogue of Microorganisms (GCM) 10K type strain sequencing project: providing services to taxonomists for standard genome sequencing and annotation.</title>
        <authorList>
            <consortium name="The Broad Institute Genomics Platform"/>
            <consortium name="The Broad Institute Genome Sequencing Center for Infectious Disease"/>
            <person name="Wu L."/>
            <person name="Ma J."/>
        </authorList>
    </citation>
    <scope>NUCLEOTIDE SEQUENCE [LARGE SCALE GENOMIC DNA]</scope>
    <source>
        <strain evidence="3">CGMCC 1.12371</strain>
    </source>
</reference>
<keyword evidence="1" id="KW-1133">Transmembrane helix</keyword>
<evidence type="ECO:0000256" key="1">
    <source>
        <dbReference type="SAM" id="Phobius"/>
    </source>
</evidence>
<organism evidence="2 3">
    <name type="scientific">Hydrogenophaga atypica</name>
    <dbReference type="NCBI Taxonomy" id="249409"/>
    <lineage>
        <taxon>Bacteria</taxon>
        <taxon>Pseudomonadati</taxon>
        <taxon>Pseudomonadota</taxon>
        <taxon>Betaproteobacteria</taxon>
        <taxon>Burkholderiales</taxon>
        <taxon>Comamonadaceae</taxon>
        <taxon>Hydrogenophaga</taxon>
    </lineage>
</organism>